<accession>A0A485BS30</accession>
<dbReference type="EC" id="3.1.11.5" evidence="1"/>
<name>A0A485BS30_RAOPL</name>
<reference evidence="1 2" key="1">
    <citation type="submission" date="2019-03" db="EMBL/GenBank/DDBJ databases">
        <authorList>
            <consortium name="Pathogen Informatics"/>
        </authorList>
    </citation>
    <scope>NUCLEOTIDE SEQUENCE [LARGE SCALE GENOMIC DNA]</scope>
    <source>
        <strain evidence="1 2">NCTC12998</strain>
    </source>
</reference>
<dbReference type="InterPro" id="IPR011335">
    <property type="entry name" value="Restrct_endonuc-II-like"/>
</dbReference>
<dbReference type="InterPro" id="IPR027417">
    <property type="entry name" value="P-loop_NTPase"/>
</dbReference>
<organism evidence="1 2">
    <name type="scientific">Raoultella planticola</name>
    <name type="common">Klebsiella planticola</name>
    <dbReference type="NCBI Taxonomy" id="575"/>
    <lineage>
        <taxon>Bacteria</taxon>
        <taxon>Pseudomonadati</taxon>
        <taxon>Pseudomonadota</taxon>
        <taxon>Gammaproteobacteria</taxon>
        <taxon>Enterobacterales</taxon>
        <taxon>Enterobacteriaceae</taxon>
        <taxon>Klebsiella/Raoultella group</taxon>
        <taxon>Raoultella</taxon>
    </lineage>
</organism>
<evidence type="ECO:0000313" key="1">
    <source>
        <dbReference type="EMBL" id="VFS75731.1"/>
    </source>
</evidence>
<sequence>MAPLSTRRSDKPGASDFHHSALGRLLQGGEAMDAAGLAARLQAFCGEDIALQMPTAPDATPWQAPQETLPPLSARSLVRQVSDDWRVTSYSGLQQHGQSAAQDLLPRLDVDAAASVTSPQNRSLRRISFRAAHRRGHSCIACLKISILPNRSRLTGWRKSCSPAASGEQWTPVLTQWLDDVLRTPLPGAGIALNQLSTNDKQVEMAFYLPIERPLEPLRLDALIRRYDPLSVDCPPLDFRQVRGMLKGFIDPRFPP</sequence>
<dbReference type="EMBL" id="CAADJE010000025">
    <property type="protein sequence ID" value="VFS75731.1"/>
    <property type="molecule type" value="Genomic_DNA"/>
</dbReference>
<evidence type="ECO:0000313" key="2">
    <source>
        <dbReference type="Proteomes" id="UP000345637"/>
    </source>
</evidence>
<dbReference type="Gene3D" id="3.40.50.300">
    <property type="entry name" value="P-loop containing nucleotide triphosphate hydrolases"/>
    <property type="match status" value="1"/>
</dbReference>
<gene>
    <name evidence="1" type="primary">recB_5</name>
    <name evidence="1" type="ORF">NCTC12998_04709</name>
</gene>
<dbReference type="InterPro" id="IPR011604">
    <property type="entry name" value="PDDEXK-like_dom_sf"/>
</dbReference>
<dbReference type="GO" id="GO:0008854">
    <property type="term" value="F:exodeoxyribonuclease V activity"/>
    <property type="evidence" value="ECO:0007669"/>
    <property type="project" value="UniProtKB-EC"/>
</dbReference>
<dbReference type="AlphaFoldDB" id="A0A485BS30"/>
<dbReference type="Gene3D" id="3.90.320.10">
    <property type="match status" value="1"/>
</dbReference>
<keyword evidence="1" id="KW-0378">Hydrolase</keyword>
<dbReference type="SUPFAM" id="SSF52980">
    <property type="entry name" value="Restriction endonuclease-like"/>
    <property type="match status" value="1"/>
</dbReference>
<protein>
    <submittedName>
        <fullName evidence="1">Exodeoxyribonuclease V beta chain</fullName>
        <ecNumber evidence="1">3.1.11.5</ecNumber>
    </submittedName>
</protein>
<proteinExistence type="predicted"/>
<dbReference type="Proteomes" id="UP000345637">
    <property type="component" value="Unassembled WGS sequence"/>
</dbReference>